<name>K0RG29_THAOC</name>
<dbReference type="AlphaFoldDB" id="K0RG29"/>
<sequence>MVWRTGFRVQERNIIGSNVLQGYRRRPVPALRVVRSTGPRQQPEVAGRRRSAAEPVAVEGRLGPLGQAGLRPGIQEGRLVVVESSNERVASREGGTVAGPAESLSDSHPQPTARRARRRPGPAARGGLRAARHEGEGGGDEGHQREDAPGQRDLQGAGGDRRRAAGADRPARGPVRRRRG</sequence>
<feature type="compositionally biased region" description="Basic and acidic residues" evidence="1">
    <location>
        <begin position="159"/>
        <end position="171"/>
    </location>
</feature>
<evidence type="ECO:0000313" key="3">
    <source>
        <dbReference type="Proteomes" id="UP000266841"/>
    </source>
</evidence>
<feature type="non-terminal residue" evidence="2">
    <location>
        <position position="180"/>
    </location>
</feature>
<feature type="compositionally biased region" description="Basic and acidic residues" evidence="1">
    <location>
        <begin position="131"/>
        <end position="150"/>
    </location>
</feature>
<proteinExistence type="predicted"/>
<feature type="region of interest" description="Disordered" evidence="1">
    <location>
        <begin position="36"/>
        <end position="180"/>
    </location>
</feature>
<evidence type="ECO:0000256" key="1">
    <source>
        <dbReference type="SAM" id="MobiDB-lite"/>
    </source>
</evidence>
<accession>K0RG29</accession>
<evidence type="ECO:0000313" key="2">
    <source>
        <dbReference type="EMBL" id="EJK52668.1"/>
    </source>
</evidence>
<comment type="caution">
    <text evidence="2">The sequence shown here is derived from an EMBL/GenBank/DDBJ whole genome shotgun (WGS) entry which is preliminary data.</text>
</comment>
<keyword evidence="3" id="KW-1185">Reference proteome</keyword>
<organism evidence="2 3">
    <name type="scientific">Thalassiosira oceanica</name>
    <name type="common">Marine diatom</name>
    <dbReference type="NCBI Taxonomy" id="159749"/>
    <lineage>
        <taxon>Eukaryota</taxon>
        <taxon>Sar</taxon>
        <taxon>Stramenopiles</taxon>
        <taxon>Ochrophyta</taxon>
        <taxon>Bacillariophyta</taxon>
        <taxon>Coscinodiscophyceae</taxon>
        <taxon>Thalassiosirophycidae</taxon>
        <taxon>Thalassiosirales</taxon>
        <taxon>Thalassiosiraceae</taxon>
        <taxon>Thalassiosira</taxon>
    </lineage>
</organism>
<dbReference type="Proteomes" id="UP000266841">
    <property type="component" value="Unassembled WGS sequence"/>
</dbReference>
<reference evidence="2 3" key="1">
    <citation type="journal article" date="2012" name="Genome Biol.">
        <title>Genome and low-iron response of an oceanic diatom adapted to chronic iron limitation.</title>
        <authorList>
            <person name="Lommer M."/>
            <person name="Specht M."/>
            <person name="Roy A.S."/>
            <person name="Kraemer L."/>
            <person name="Andreson R."/>
            <person name="Gutowska M.A."/>
            <person name="Wolf J."/>
            <person name="Bergner S.V."/>
            <person name="Schilhabel M.B."/>
            <person name="Klostermeier U.C."/>
            <person name="Beiko R.G."/>
            <person name="Rosenstiel P."/>
            <person name="Hippler M."/>
            <person name="Laroche J."/>
        </authorList>
    </citation>
    <scope>NUCLEOTIDE SEQUENCE [LARGE SCALE GENOMIC DNA]</scope>
    <source>
        <strain evidence="2 3">CCMP1005</strain>
    </source>
</reference>
<dbReference type="EMBL" id="AGNL01039415">
    <property type="protein sequence ID" value="EJK52668.1"/>
    <property type="molecule type" value="Genomic_DNA"/>
</dbReference>
<gene>
    <name evidence="2" type="ORF">THAOC_28032</name>
</gene>
<protein>
    <submittedName>
        <fullName evidence="2">Uncharacterized protein</fullName>
    </submittedName>
</protein>